<name>A0A8S5R7Z4_9VIRU</name>
<evidence type="ECO:0000256" key="1">
    <source>
        <dbReference type="SAM" id="Coils"/>
    </source>
</evidence>
<reference evidence="2" key="1">
    <citation type="journal article" date="2021" name="Proc. Natl. Acad. Sci. U.S.A.">
        <title>A Catalog of Tens of Thousands of Viruses from Human Metagenomes Reveals Hidden Associations with Chronic Diseases.</title>
        <authorList>
            <person name="Tisza M.J."/>
            <person name="Buck C.B."/>
        </authorList>
    </citation>
    <scope>NUCLEOTIDE SEQUENCE</scope>
    <source>
        <strain evidence="2">Ct1Uu26</strain>
    </source>
</reference>
<protein>
    <submittedName>
        <fullName evidence="2">Uncharacterized protein</fullName>
    </submittedName>
</protein>
<sequence>MKKLRGEYDSGAISIEEYARQMAKLEKQKSDAEKAKDKELKRLEEISEQVKIQNKDLEFNIKWYGYLQKKIEELTAAGKEHSKEMETQKRMLEFVGEKIQKNKDSIEQLNASYEYGAGTTAERVKANKKTQEAQ</sequence>
<proteinExistence type="predicted"/>
<accession>A0A8S5R7Z4</accession>
<keyword evidence="1" id="KW-0175">Coiled coil</keyword>
<feature type="coiled-coil region" evidence="1">
    <location>
        <begin position="15"/>
        <end position="60"/>
    </location>
</feature>
<organism evidence="2">
    <name type="scientific">virus sp. ct1Uu26</name>
    <dbReference type="NCBI Taxonomy" id="2826789"/>
    <lineage>
        <taxon>Viruses</taxon>
    </lineage>
</organism>
<dbReference type="EMBL" id="BK015840">
    <property type="protein sequence ID" value="DAE27487.1"/>
    <property type="molecule type" value="Genomic_DNA"/>
</dbReference>
<evidence type="ECO:0000313" key="2">
    <source>
        <dbReference type="EMBL" id="DAE27487.1"/>
    </source>
</evidence>